<dbReference type="EMBL" id="BDIP01003572">
    <property type="protein sequence ID" value="GIQ87871.1"/>
    <property type="molecule type" value="Genomic_DNA"/>
</dbReference>
<evidence type="ECO:0000313" key="7">
    <source>
        <dbReference type="Proteomes" id="UP000265618"/>
    </source>
</evidence>
<dbReference type="PANTHER" id="PTHR24067">
    <property type="entry name" value="UBIQUITIN-CONJUGATING ENZYME E2"/>
    <property type="match status" value="1"/>
</dbReference>
<evidence type="ECO:0000256" key="2">
    <source>
        <dbReference type="ARBA" id="ARBA00022786"/>
    </source>
</evidence>
<feature type="non-terminal residue" evidence="6">
    <location>
        <position position="1"/>
    </location>
</feature>
<dbReference type="Gene3D" id="3.10.110.10">
    <property type="entry name" value="Ubiquitin Conjugating Enzyme"/>
    <property type="match status" value="1"/>
</dbReference>
<dbReference type="InterPro" id="IPR000608">
    <property type="entry name" value="UBC"/>
</dbReference>
<organism evidence="6 7">
    <name type="scientific">Kipferlia bialata</name>
    <dbReference type="NCBI Taxonomy" id="797122"/>
    <lineage>
        <taxon>Eukaryota</taxon>
        <taxon>Metamonada</taxon>
        <taxon>Carpediemonas-like organisms</taxon>
        <taxon>Kipferlia</taxon>
    </lineage>
</organism>
<keyword evidence="7" id="KW-1185">Reference proteome</keyword>
<evidence type="ECO:0000313" key="6">
    <source>
        <dbReference type="EMBL" id="GIQ87871.1"/>
    </source>
</evidence>
<dbReference type="PROSITE" id="PS50127">
    <property type="entry name" value="UBC_2"/>
    <property type="match status" value="1"/>
</dbReference>
<evidence type="ECO:0000259" key="5">
    <source>
        <dbReference type="PROSITE" id="PS50127"/>
    </source>
</evidence>
<keyword evidence="1" id="KW-0808">Transferase</keyword>
<accession>A0A9K3D331</accession>
<sequence>GFPVCSYRVTCETPLLHPNISWAGGICLSVLRDHWEPSTTLSAVTLGLQALLQQPNFGDPLNHDVADYATAKGEPAGMALMTQALQGGDFLGHEVAPNPGCGPNP</sequence>
<dbReference type="SUPFAM" id="SSF54495">
    <property type="entry name" value="UBC-like"/>
    <property type="match status" value="1"/>
</dbReference>
<dbReference type="CDD" id="cd23794">
    <property type="entry name" value="UBCc_UBE2F_UBE2M"/>
    <property type="match status" value="1"/>
</dbReference>
<dbReference type="PROSITE" id="PS00183">
    <property type="entry name" value="UBC_1"/>
    <property type="match status" value="1"/>
</dbReference>
<evidence type="ECO:0000256" key="1">
    <source>
        <dbReference type="ARBA" id="ARBA00022679"/>
    </source>
</evidence>
<dbReference type="InterPro" id="IPR050113">
    <property type="entry name" value="Ub_conjugating_enzyme"/>
</dbReference>
<evidence type="ECO:0000256" key="3">
    <source>
        <dbReference type="PROSITE-ProRule" id="PRU10133"/>
    </source>
</evidence>
<evidence type="ECO:0000256" key="4">
    <source>
        <dbReference type="RuleBase" id="RU362109"/>
    </source>
</evidence>
<dbReference type="Pfam" id="PF00179">
    <property type="entry name" value="UQ_con"/>
    <property type="match status" value="1"/>
</dbReference>
<feature type="active site" description="Glycyl thioester intermediate" evidence="3">
    <location>
        <position position="27"/>
    </location>
</feature>
<gene>
    <name evidence="6" type="ORF">KIPB_010002</name>
</gene>
<dbReference type="AlphaFoldDB" id="A0A9K3D331"/>
<keyword evidence="2 4" id="KW-0833">Ubl conjugation pathway</keyword>
<name>A0A9K3D331_9EUKA</name>
<dbReference type="Proteomes" id="UP000265618">
    <property type="component" value="Unassembled WGS sequence"/>
</dbReference>
<reference evidence="6 7" key="1">
    <citation type="journal article" date="2018" name="PLoS ONE">
        <title>The draft genome of Kipferlia bialata reveals reductive genome evolution in fornicate parasites.</title>
        <authorList>
            <person name="Tanifuji G."/>
            <person name="Takabayashi S."/>
            <person name="Kume K."/>
            <person name="Takagi M."/>
            <person name="Nakayama T."/>
            <person name="Kamikawa R."/>
            <person name="Inagaki Y."/>
            <person name="Hashimoto T."/>
        </authorList>
    </citation>
    <scope>NUCLEOTIDE SEQUENCE [LARGE SCALE GENOMIC DNA]</scope>
    <source>
        <strain evidence="6">NY0173</strain>
    </source>
</reference>
<keyword evidence="4" id="KW-0067">ATP-binding</keyword>
<keyword evidence="4" id="KW-0547">Nucleotide-binding</keyword>
<dbReference type="InterPro" id="IPR016135">
    <property type="entry name" value="UBQ-conjugating_enzyme/RWD"/>
</dbReference>
<dbReference type="GO" id="GO:0016740">
    <property type="term" value="F:transferase activity"/>
    <property type="evidence" value="ECO:0007669"/>
    <property type="project" value="UniProtKB-KW"/>
</dbReference>
<dbReference type="OrthoDB" id="10253686at2759"/>
<comment type="caution">
    <text evidence="6">The sequence shown here is derived from an EMBL/GenBank/DDBJ whole genome shotgun (WGS) entry which is preliminary data.</text>
</comment>
<protein>
    <recommendedName>
        <fullName evidence="5">UBC core domain-containing protein</fullName>
    </recommendedName>
</protein>
<dbReference type="InterPro" id="IPR023313">
    <property type="entry name" value="UBQ-conjugating_AS"/>
</dbReference>
<proteinExistence type="inferred from homology"/>
<dbReference type="GO" id="GO:0005524">
    <property type="term" value="F:ATP binding"/>
    <property type="evidence" value="ECO:0007669"/>
    <property type="project" value="UniProtKB-UniRule"/>
</dbReference>
<feature type="domain" description="UBC core" evidence="5">
    <location>
        <begin position="1"/>
        <end position="89"/>
    </location>
</feature>
<comment type="similarity">
    <text evidence="4">Belongs to the ubiquitin-conjugating enzyme family.</text>
</comment>